<evidence type="ECO:0000259" key="3">
    <source>
        <dbReference type="Pfam" id="PF01145"/>
    </source>
</evidence>
<organism evidence="4 5">
    <name type="scientific">Oleomonas cavernae</name>
    <dbReference type="NCBI Taxonomy" id="2320859"/>
    <lineage>
        <taxon>Bacteria</taxon>
        <taxon>Pseudomonadati</taxon>
        <taxon>Pseudomonadota</taxon>
        <taxon>Alphaproteobacteria</taxon>
        <taxon>Acetobacterales</taxon>
        <taxon>Acetobacteraceae</taxon>
        <taxon>Oleomonas</taxon>
    </lineage>
</organism>
<dbReference type="RefSeq" id="WP_119777462.1">
    <property type="nucleotide sequence ID" value="NZ_QYUK01000011.1"/>
</dbReference>
<comment type="subcellular location">
    <subcellularLocation>
        <location evidence="1">Membrane</location>
        <topology evidence="1">Single-pass membrane protein</topology>
    </subcellularLocation>
</comment>
<evidence type="ECO:0000313" key="5">
    <source>
        <dbReference type="Proteomes" id="UP000284605"/>
    </source>
</evidence>
<dbReference type="Gene3D" id="3.30.479.30">
    <property type="entry name" value="Band 7 domain"/>
    <property type="match status" value="1"/>
</dbReference>
<evidence type="ECO:0000256" key="1">
    <source>
        <dbReference type="ARBA" id="ARBA00004167"/>
    </source>
</evidence>
<comment type="caution">
    <text evidence="4">The sequence shown here is derived from an EMBL/GenBank/DDBJ whole genome shotgun (WGS) entry which is preliminary data.</text>
</comment>
<feature type="domain" description="Band 7" evidence="3">
    <location>
        <begin position="8"/>
        <end position="193"/>
    </location>
</feature>
<name>A0A418WA13_9PROT</name>
<evidence type="ECO:0000313" key="4">
    <source>
        <dbReference type="EMBL" id="RJF86816.1"/>
    </source>
</evidence>
<reference evidence="4 5" key="1">
    <citation type="submission" date="2018-09" db="EMBL/GenBank/DDBJ databases">
        <authorList>
            <person name="Zhu H."/>
        </authorList>
    </citation>
    <scope>NUCLEOTIDE SEQUENCE [LARGE SCALE GENOMIC DNA]</scope>
    <source>
        <strain evidence="4 5">K1W22B-8</strain>
    </source>
</reference>
<dbReference type="Pfam" id="PF01145">
    <property type="entry name" value="Band_7"/>
    <property type="match status" value="1"/>
</dbReference>
<dbReference type="SUPFAM" id="SSF117892">
    <property type="entry name" value="Band 7/SPFH domain"/>
    <property type="match status" value="1"/>
</dbReference>
<protein>
    <submittedName>
        <fullName evidence="4">SPFH domain-containing protein</fullName>
    </submittedName>
</protein>
<accession>A0A418WA13</accession>
<keyword evidence="2" id="KW-0175">Coiled coil</keyword>
<dbReference type="InterPro" id="IPR001107">
    <property type="entry name" value="Band_7"/>
</dbReference>
<dbReference type="EMBL" id="QYUK01000011">
    <property type="protein sequence ID" value="RJF86816.1"/>
    <property type="molecule type" value="Genomic_DNA"/>
</dbReference>
<dbReference type="InterPro" id="IPR036013">
    <property type="entry name" value="Band_7/SPFH_dom_sf"/>
</dbReference>
<sequence>MLGYRFLKAQPTQYVIKFRNGRPQREGAGLSMLYFAPTTTLVVVPTGSINEPFIFQEVTADYQEVTIQGQITYRVANPGQTAALLNFALDAKGGYASEDPGKLSQRLIDQVRVAMRAELQGLVLQEALTSGDRLVGKVSDVLRAAPTIEALGLEVLGLSVLAVKPKPETARALEAGAREELLRRADEAIYARRNAAVEQERAIKENELNTEIAVENKKRQIADAQMDAERALRERQRQIEEEDMAGKITIEERRRQLVGLSVANAREEADAKAYGINTMMKAFAASDAGVLKALASVGMEPGQLMALAFRDLADNATKIGQLNVSPDLLREMMAAR</sequence>
<feature type="coiled-coil region" evidence="2">
    <location>
        <begin position="214"/>
        <end position="241"/>
    </location>
</feature>
<gene>
    <name evidence="4" type="ORF">D3874_07105</name>
</gene>
<dbReference type="OrthoDB" id="3469168at2"/>
<proteinExistence type="predicted"/>
<dbReference type="GO" id="GO:0016020">
    <property type="term" value="C:membrane"/>
    <property type="evidence" value="ECO:0007669"/>
    <property type="project" value="UniProtKB-SubCell"/>
</dbReference>
<evidence type="ECO:0000256" key="2">
    <source>
        <dbReference type="SAM" id="Coils"/>
    </source>
</evidence>
<dbReference type="Proteomes" id="UP000284605">
    <property type="component" value="Unassembled WGS sequence"/>
</dbReference>
<dbReference type="AlphaFoldDB" id="A0A418WA13"/>
<keyword evidence="5" id="KW-1185">Reference proteome</keyword>